<evidence type="ECO:0000256" key="1">
    <source>
        <dbReference type="SAM" id="MobiDB-lite"/>
    </source>
</evidence>
<protein>
    <recommendedName>
        <fullName evidence="4">Karyogamy protein</fullName>
    </recommendedName>
</protein>
<dbReference type="OrthoDB" id="5389734at2759"/>
<evidence type="ECO:0000313" key="3">
    <source>
        <dbReference type="Proteomes" id="UP000503462"/>
    </source>
</evidence>
<sequence length="623" mass="68585">MTSPTAVSSGSDGDFHSIAGDGKPVEPQHQDDGKLEDVLPPPEHPLKSMQAPFEESILESNIDSDRPPSRANAELRRQRLLDAARFDDAWTSRWKQRQDAQYHPLVKLMAQITFGMHLLQQNQAKNDSEVVKILQNHVDEVDNFLERTAEDFDLAIRDIDERIRFLQLPMQHVKVFNIMLDDKQFRTQLLDGNDKIERIIDRTARAMNAALLDVQKGRQATRELSKYLNRVQYTWPSDKPDLDAIYGAMRGNEEGWKKCYKELQTKGNHLGNKLIELGTIIGEMSKMAATASRRVGPQGRPSSSGGSSIASSTILRSRFNPDVRASTHIVSSARDKPLPQAPDVDAGADRIDSSKPRPVSFHQRFEAPRAVPSPVRAAADTNERPKTSNGIPGRLAPSNSIRVAGPLSPLASHPPENPRPRSAGVDRANGTVKGKTTRDSTRSISLPALVDTKTNSHTRAASAVAPSPRNRDSFISQSRDALSGSSFARRWSIRKKYPGPTPEDYATSSTRERDSVKITATTLKSPSQPRLGTVTEDAEKTPAKSRAAATPKADTPMEKMAGFPAPPPEPEPKSQTENMLRGNARQSMMSNITTGASTAGAPSIRSSIKRRTLSIKRIFSRNS</sequence>
<feature type="compositionally biased region" description="Polar residues" evidence="1">
    <location>
        <begin position="518"/>
        <end position="530"/>
    </location>
</feature>
<feature type="compositionally biased region" description="Polar residues" evidence="1">
    <location>
        <begin position="1"/>
        <end position="11"/>
    </location>
</feature>
<feature type="compositionally biased region" description="Basic and acidic residues" evidence="1">
    <location>
        <begin position="23"/>
        <end position="37"/>
    </location>
</feature>
<dbReference type="AlphaFoldDB" id="A0A6H0Y0J5"/>
<dbReference type="Proteomes" id="UP000503462">
    <property type="component" value="Chromosome 4"/>
</dbReference>
<feature type="compositionally biased region" description="Polar residues" evidence="1">
    <location>
        <begin position="473"/>
        <end position="486"/>
    </location>
</feature>
<organism evidence="2 3">
    <name type="scientific">Peltaster fructicola</name>
    <dbReference type="NCBI Taxonomy" id="286661"/>
    <lineage>
        <taxon>Eukaryota</taxon>
        <taxon>Fungi</taxon>
        <taxon>Dikarya</taxon>
        <taxon>Ascomycota</taxon>
        <taxon>Pezizomycotina</taxon>
        <taxon>Dothideomycetes</taxon>
        <taxon>Dothideomycetes incertae sedis</taxon>
        <taxon>Peltaster</taxon>
    </lineage>
</organism>
<keyword evidence="3" id="KW-1185">Reference proteome</keyword>
<evidence type="ECO:0000313" key="2">
    <source>
        <dbReference type="EMBL" id="QIX00170.1"/>
    </source>
</evidence>
<feature type="region of interest" description="Disordered" evidence="1">
    <location>
        <begin position="289"/>
        <end position="315"/>
    </location>
</feature>
<name>A0A6H0Y0J5_9PEZI</name>
<evidence type="ECO:0008006" key="4">
    <source>
        <dbReference type="Google" id="ProtNLM"/>
    </source>
</evidence>
<feature type="region of interest" description="Disordered" evidence="1">
    <location>
        <begin position="330"/>
        <end position="577"/>
    </location>
</feature>
<gene>
    <name evidence="2" type="ORF">AMS68_005687</name>
</gene>
<dbReference type="EMBL" id="CP051142">
    <property type="protein sequence ID" value="QIX00170.1"/>
    <property type="molecule type" value="Genomic_DNA"/>
</dbReference>
<feature type="region of interest" description="Disordered" evidence="1">
    <location>
        <begin position="1"/>
        <end position="50"/>
    </location>
</feature>
<feature type="compositionally biased region" description="Low complexity" evidence="1">
    <location>
        <begin position="368"/>
        <end position="379"/>
    </location>
</feature>
<accession>A0A6H0Y0J5</accession>
<reference evidence="2 3" key="1">
    <citation type="journal article" date="2016" name="Sci. Rep.">
        <title>Peltaster fructicola genome reveals evolution from an invasive phytopathogen to an ectophytic parasite.</title>
        <authorList>
            <person name="Xu C."/>
            <person name="Chen H."/>
            <person name="Gleason M.L."/>
            <person name="Xu J.R."/>
            <person name="Liu H."/>
            <person name="Zhang R."/>
            <person name="Sun G."/>
        </authorList>
    </citation>
    <scope>NUCLEOTIDE SEQUENCE [LARGE SCALE GENOMIC DNA]</scope>
    <source>
        <strain evidence="2 3">LNHT1506</strain>
    </source>
</reference>
<proteinExistence type="predicted"/>
<feature type="compositionally biased region" description="Low complexity" evidence="1">
    <location>
        <begin position="292"/>
        <end position="312"/>
    </location>
</feature>